<dbReference type="Proteomes" id="UP000827986">
    <property type="component" value="Unassembled WGS sequence"/>
</dbReference>
<name>A0A9D4AXB1_9SAUR</name>
<gene>
    <name evidence="1" type="ORF">KIL84_017298</name>
</gene>
<sequence length="141" mass="16650">MHNGALAVRNEEENWNPDIKELHPGFLNASCSSKTDQDFLDYICNLKLFTKLFLQVILEMTLAAQPPSLLSTAERLHSIRKLPRRTKEDFLREVMMHSTAEKQELKEWWDSEKRDRKENVAHQKEATEWLLNIMERQVDTL</sequence>
<organism evidence="1 2">
    <name type="scientific">Mauremys mutica</name>
    <name type="common">yellowpond turtle</name>
    <dbReference type="NCBI Taxonomy" id="74926"/>
    <lineage>
        <taxon>Eukaryota</taxon>
        <taxon>Metazoa</taxon>
        <taxon>Chordata</taxon>
        <taxon>Craniata</taxon>
        <taxon>Vertebrata</taxon>
        <taxon>Euteleostomi</taxon>
        <taxon>Archelosauria</taxon>
        <taxon>Testudinata</taxon>
        <taxon>Testudines</taxon>
        <taxon>Cryptodira</taxon>
        <taxon>Durocryptodira</taxon>
        <taxon>Testudinoidea</taxon>
        <taxon>Geoemydidae</taxon>
        <taxon>Geoemydinae</taxon>
        <taxon>Mauremys</taxon>
    </lineage>
</organism>
<reference evidence="1" key="1">
    <citation type="submission" date="2021-09" db="EMBL/GenBank/DDBJ databases">
        <title>The genome of Mauremys mutica provides insights into the evolution of semi-aquatic lifestyle.</title>
        <authorList>
            <person name="Gong S."/>
            <person name="Gao Y."/>
        </authorList>
    </citation>
    <scope>NUCLEOTIDE SEQUENCE</scope>
    <source>
        <strain evidence="1">MM-2020</strain>
        <tissue evidence="1">Muscle</tissue>
    </source>
</reference>
<dbReference type="AlphaFoldDB" id="A0A9D4AXB1"/>
<comment type="caution">
    <text evidence="1">The sequence shown here is derived from an EMBL/GenBank/DDBJ whole genome shotgun (WGS) entry which is preliminary data.</text>
</comment>
<keyword evidence="2" id="KW-1185">Reference proteome</keyword>
<protein>
    <submittedName>
        <fullName evidence="1">Uncharacterized protein</fullName>
    </submittedName>
</protein>
<dbReference type="EMBL" id="JAHDVG010000482">
    <property type="protein sequence ID" value="KAH1173459.1"/>
    <property type="molecule type" value="Genomic_DNA"/>
</dbReference>
<proteinExistence type="predicted"/>
<accession>A0A9D4AXB1</accession>
<evidence type="ECO:0000313" key="1">
    <source>
        <dbReference type="EMBL" id="KAH1173459.1"/>
    </source>
</evidence>
<evidence type="ECO:0000313" key="2">
    <source>
        <dbReference type="Proteomes" id="UP000827986"/>
    </source>
</evidence>